<dbReference type="OrthoDB" id="418349at2759"/>
<dbReference type="Proteomes" id="UP000009170">
    <property type="component" value="Unassembled WGS sequence"/>
</dbReference>
<comment type="catalytic activity">
    <reaction evidence="1">
        <text>a uridine in RNA = a pseudouridine in RNA</text>
        <dbReference type="Rhea" id="RHEA:48348"/>
        <dbReference type="Rhea" id="RHEA-COMP:12068"/>
        <dbReference type="Rhea" id="RHEA-COMP:12069"/>
        <dbReference type="ChEBI" id="CHEBI:65314"/>
        <dbReference type="ChEBI" id="CHEBI:65315"/>
    </reaction>
</comment>
<keyword evidence="4" id="KW-0694">RNA-binding</keyword>
<dbReference type="CDD" id="cd00165">
    <property type="entry name" value="S4"/>
    <property type="match status" value="1"/>
</dbReference>
<gene>
    <name evidence="7" type="ORF">OT_ostta02g04870</name>
</gene>
<feature type="region of interest" description="Disordered" evidence="5">
    <location>
        <begin position="198"/>
        <end position="240"/>
    </location>
</feature>
<dbReference type="AlphaFoldDB" id="A0A096P9H3"/>
<dbReference type="GO" id="GO:0000455">
    <property type="term" value="P:enzyme-directed rRNA pseudouridine synthesis"/>
    <property type="evidence" value="ECO:0007669"/>
    <property type="project" value="TreeGrafter"/>
</dbReference>
<dbReference type="RefSeq" id="XP_003080054.2">
    <property type="nucleotide sequence ID" value="XM_003080006.2"/>
</dbReference>
<dbReference type="FunCoup" id="A0A096P9H3">
    <property type="interactions" value="340"/>
</dbReference>
<evidence type="ECO:0000313" key="7">
    <source>
        <dbReference type="EMBL" id="CEG01244.1"/>
    </source>
</evidence>
<dbReference type="Pfam" id="PF00849">
    <property type="entry name" value="PseudoU_synth_2"/>
    <property type="match status" value="1"/>
</dbReference>
<dbReference type="Gene3D" id="3.30.2350.10">
    <property type="entry name" value="Pseudouridine synthase"/>
    <property type="match status" value="1"/>
</dbReference>
<dbReference type="InterPro" id="IPR006145">
    <property type="entry name" value="PsdUridine_synth_RsuA/RluA"/>
</dbReference>
<evidence type="ECO:0000256" key="2">
    <source>
        <dbReference type="ARBA" id="ARBA00010876"/>
    </source>
</evidence>
<dbReference type="CDD" id="cd02869">
    <property type="entry name" value="PseudoU_synth_RluA_like"/>
    <property type="match status" value="1"/>
</dbReference>
<name>A0A096P9H3_OSTTA</name>
<dbReference type="PANTHER" id="PTHR21600:SF87">
    <property type="entry name" value="RNA PSEUDOURIDYLATE SYNTHASE DOMAIN-CONTAINING PROTEIN 1"/>
    <property type="match status" value="1"/>
</dbReference>
<dbReference type="Gene3D" id="3.10.290.10">
    <property type="entry name" value="RNA-binding S4 domain"/>
    <property type="match status" value="1"/>
</dbReference>
<feature type="compositionally biased region" description="Acidic residues" evidence="5">
    <location>
        <begin position="207"/>
        <end position="235"/>
    </location>
</feature>
<reference evidence="7 8" key="2">
    <citation type="journal article" date="2014" name="BMC Genomics">
        <title>An improved genome of the model marine alga Ostreococcus tauri unfolds by assessing Illumina de novo assemblies.</title>
        <authorList>
            <person name="Blanc-Mathieu R."/>
            <person name="Verhelst B."/>
            <person name="Derelle E."/>
            <person name="Rombauts S."/>
            <person name="Bouget F.Y."/>
            <person name="Carre I."/>
            <person name="Chateau A."/>
            <person name="Eyre-Walker A."/>
            <person name="Grimsley N."/>
            <person name="Moreau H."/>
            <person name="Piegu B."/>
            <person name="Rivals E."/>
            <person name="Schackwitz W."/>
            <person name="Van de Peer Y."/>
            <person name="Piganeau G."/>
        </authorList>
    </citation>
    <scope>NUCLEOTIDE SEQUENCE [LARGE SCALE GENOMIC DNA]</scope>
    <source>
        <strain evidence="8">OTTH 0595 / CCAP 157/2 / RCC745</strain>
    </source>
</reference>
<sequence length="435" mass="46568">MHVTRRFCVELAVMRAGLSALARRARAPYASNAIRTTNRRSVVANGAKKREKSTANEVIPGGAKFHLLVSRDDCVDDTSPRLDAYVASSVVDASASRARVARAIKASMVKVNGKTERKPARGVKPGDIVEGELEGERRSEAIPEPSIELDIVYEDESVLVVCKPAGMVTHPSAGHARGTLVNAVLGHCDLPELVVPTGRVSNRMNEDGDFDDDDGPSTSESDSDAESASDSDDDAGSIRPGIVHRLDRGTSGVMVVAKDASAHNSLCNQFASRTVRRRYVAILSGVPKTSKGRIEAPVGRDPKDRLRMAVTPGSGRYAASNYEVIATLASGNASLVEWRLETGRTHQIRVHAKHIGHPILGDEVYGGGGGAAVDALARRGVFDLKAAKALLSRIDRPMLHARTLGFTHPRTGEAMDFSRDPPEDFDAFASALAER</sequence>
<dbReference type="GeneID" id="9835287"/>
<dbReference type="KEGG" id="ota:OT_ostta02g04870"/>
<comment type="caution">
    <text evidence="7">The sequence shown here is derived from an EMBL/GenBank/DDBJ whole genome shotgun (WGS) entry which is preliminary data.</text>
</comment>
<proteinExistence type="inferred from homology"/>
<dbReference type="PROSITE" id="PS01129">
    <property type="entry name" value="PSI_RLU"/>
    <property type="match status" value="1"/>
</dbReference>
<dbReference type="PANTHER" id="PTHR21600">
    <property type="entry name" value="MITOCHONDRIAL RNA PSEUDOURIDINE SYNTHASE"/>
    <property type="match status" value="1"/>
</dbReference>
<dbReference type="EMBL" id="CAID01000002">
    <property type="protein sequence ID" value="CEG01244.1"/>
    <property type="molecule type" value="Genomic_DNA"/>
</dbReference>
<dbReference type="SUPFAM" id="SSF55174">
    <property type="entry name" value="Alpha-L RNA-binding motif"/>
    <property type="match status" value="1"/>
</dbReference>
<dbReference type="SUPFAM" id="SSF55120">
    <property type="entry name" value="Pseudouridine synthase"/>
    <property type="match status" value="1"/>
</dbReference>
<dbReference type="InterPro" id="IPR020103">
    <property type="entry name" value="PsdUridine_synth_cat_dom_sf"/>
</dbReference>
<evidence type="ECO:0000259" key="6">
    <source>
        <dbReference type="SMART" id="SM00363"/>
    </source>
</evidence>
<dbReference type="InterPro" id="IPR006224">
    <property type="entry name" value="PsdUridine_synth_RluA-like_CS"/>
</dbReference>
<evidence type="ECO:0000313" key="8">
    <source>
        <dbReference type="Proteomes" id="UP000009170"/>
    </source>
</evidence>
<organism evidence="7 8">
    <name type="scientific">Ostreococcus tauri</name>
    <name type="common">Marine green alga</name>
    <dbReference type="NCBI Taxonomy" id="70448"/>
    <lineage>
        <taxon>Eukaryota</taxon>
        <taxon>Viridiplantae</taxon>
        <taxon>Chlorophyta</taxon>
        <taxon>Mamiellophyceae</taxon>
        <taxon>Mamiellales</taxon>
        <taxon>Bathycoccaceae</taxon>
        <taxon>Ostreococcus</taxon>
    </lineage>
</organism>
<feature type="domain" description="RNA-binding S4" evidence="6">
    <location>
        <begin position="80"/>
        <end position="147"/>
    </location>
</feature>
<dbReference type="PROSITE" id="PS50889">
    <property type="entry name" value="S4"/>
    <property type="match status" value="1"/>
</dbReference>
<protein>
    <submittedName>
        <fullName evidence="7">Pseudouridine synthase, RluC/RluD, conserved site</fullName>
    </submittedName>
</protein>
<evidence type="ECO:0000256" key="5">
    <source>
        <dbReference type="SAM" id="MobiDB-lite"/>
    </source>
</evidence>
<keyword evidence="8" id="KW-1185">Reference proteome</keyword>
<accession>A0A096P9H3</accession>
<dbReference type="InterPro" id="IPR036986">
    <property type="entry name" value="S4_RNA-bd_sf"/>
</dbReference>
<dbReference type="STRING" id="70448.A0A096P9H3"/>
<reference evidence="8" key="1">
    <citation type="journal article" date="2006" name="Proc. Natl. Acad. Sci. U.S.A.">
        <title>Genome analysis of the smallest free-living eukaryote Ostreococcus tauri unveils many unique features.</title>
        <authorList>
            <person name="Derelle E."/>
            <person name="Ferraz C."/>
            <person name="Rombauts S."/>
            <person name="Rouze P."/>
            <person name="Worden A.Z."/>
            <person name="Robbens S."/>
            <person name="Partensky F."/>
            <person name="Degroeve S."/>
            <person name="Echeynie S."/>
            <person name="Cooke R."/>
            <person name="Saeys Y."/>
            <person name="Wuyts J."/>
            <person name="Jabbari K."/>
            <person name="Bowler C."/>
            <person name="Panaud O."/>
            <person name="Piegu B."/>
            <person name="Ball S.G."/>
            <person name="Ral J.-P."/>
            <person name="Bouget F.-Y."/>
            <person name="Piganeau G."/>
            <person name="De Baets B."/>
            <person name="Picard A."/>
            <person name="Delseny M."/>
            <person name="Demaille J."/>
            <person name="Van de Peer Y."/>
            <person name="Moreau H."/>
        </authorList>
    </citation>
    <scope>NUCLEOTIDE SEQUENCE [LARGE SCALE GENOMIC DNA]</scope>
    <source>
        <strain evidence="8">OTTH 0595 / CCAP 157/2 / RCC745</strain>
    </source>
</reference>
<dbReference type="InParanoid" id="A0A096P9H3"/>
<dbReference type="SMART" id="SM00363">
    <property type="entry name" value="S4"/>
    <property type="match status" value="1"/>
</dbReference>
<dbReference type="InterPro" id="IPR050188">
    <property type="entry name" value="RluA_PseudoU_synthase"/>
</dbReference>
<dbReference type="GO" id="GO:0009982">
    <property type="term" value="F:pseudouridine synthase activity"/>
    <property type="evidence" value="ECO:0007669"/>
    <property type="project" value="InterPro"/>
</dbReference>
<evidence type="ECO:0000256" key="1">
    <source>
        <dbReference type="ARBA" id="ARBA00000073"/>
    </source>
</evidence>
<evidence type="ECO:0000256" key="4">
    <source>
        <dbReference type="PROSITE-ProRule" id="PRU00182"/>
    </source>
</evidence>
<dbReference type="GO" id="GO:0003723">
    <property type="term" value="F:RNA binding"/>
    <property type="evidence" value="ECO:0007669"/>
    <property type="project" value="UniProtKB-KW"/>
</dbReference>
<dbReference type="InterPro" id="IPR002942">
    <property type="entry name" value="S4_RNA-bd"/>
</dbReference>
<evidence type="ECO:0000256" key="3">
    <source>
        <dbReference type="ARBA" id="ARBA00023235"/>
    </source>
</evidence>
<keyword evidence="3" id="KW-0413">Isomerase</keyword>
<comment type="similarity">
    <text evidence="2">Belongs to the pseudouridine synthase RluA family.</text>
</comment>